<evidence type="ECO:0000313" key="2">
    <source>
        <dbReference type="EMBL" id="RHC15561.1"/>
    </source>
</evidence>
<dbReference type="Proteomes" id="UP000285844">
    <property type="component" value="Unassembled WGS sequence"/>
</dbReference>
<feature type="transmembrane region" description="Helical" evidence="1">
    <location>
        <begin position="246"/>
        <end position="266"/>
    </location>
</feature>
<dbReference type="RefSeq" id="WP_117913828.1">
    <property type="nucleotide sequence ID" value="NZ_CABJMX010000068.1"/>
</dbReference>
<keyword evidence="1" id="KW-0472">Membrane</keyword>
<organism evidence="2 3">
    <name type="scientific">Lachnospira eligens</name>
    <dbReference type="NCBI Taxonomy" id="39485"/>
    <lineage>
        <taxon>Bacteria</taxon>
        <taxon>Bacillati</taxon>
        <taxon>Bacillota</taxon>
        <taxon>Clostridia</taxon>
        <taxon>Lachnospirales</taxon>
        <taxon>Lachnospiraceae</taxon>
        <taxon>Lachnospira</taxon>
    </lineage>
</organism>
<name>A0A413Z2I6_9FIRM</name>
<protein>
    <submittedName>
        <fullName evidence="2">Uncharacterized protein</fullName>
    </submittedName>
</protein>
<feature type="transmembrane region" description="Helical" evidence="1">
    <location>
        <begin position="73"/>
        <end position="93"/>
    </location>
</feature>
<accession>A0A413Z2I6</accession>
<evidence type="ECO:0000313" key="3">
    <source>
        <dbReference type="Proteomes" id="UP000285844"/>
    </source>
</evidence>
<keyword evidence="1" id="KW-1133">Transmembrane helix</keyword>
<feature type="transmembrane region" description="Helical" evidence="1">
    <location>
        <begin position="202"/>
        <end position="220"/>
    </location>
</feature>
<keyword evidence="1" id="KW-0812">Transmembrane</keyword>
<reference evidence="2 3" key="1">
    <citation type="submission" date="2018-08" db="EMBL/GenBank/DDBJ databases">
        <title>A genome reference for cultivated species of the human gut microbiota.</title>
        <authorList>
            <person name="Zou Y."/>
            <person name="Xue W."/>
            <person name="Luo G."/>
        </authorList>
    </citation>
    <scope>NUCLEOTIDE SEQUENCE [LARGE SCALE GENOMIC DNA]</scope>
    <source>
        <strain evidence="2 3">AM37-3BH</strain>
    </source>
</reference>
<comment type="caution">
    <text evidence="2">The sequence shown here is derived from an EMBL/GenBank/DDBJ whole genome shotgun (WGS) entry which is preliminary data.</text>
</comment>
<sequence>MGRMIRIELYRAFHGKELKTAMLLGGLLGLAHFVLEVIPSVSHIFDGYHPDIASSVVGNVTESWMGGMINPEINIYQMVVFLLITIPYAASFYTDRKAGILKNIAVRGEKREYLAAKSVAVFMTAGVSAVFPLLLNLMLTMTMFPVINYDWYQLPNYKALFMNLAVKNVIAYCIVYMALIFVFAGLIAGLALSLSLYANNRFVVLSLPFLICIVSGRLVAYSGNPVIRGLAIQKVFYVPQSSPTTLVSLCILFVVLVLCGYVHFMVRGVKMDVL</sequence>
<feature type="transmembrane region" description="Helical" evidence="1">
    <location>
        <begin position="169"/>
        <end position="190"/>
    </location>
</feature>
<feature type="transmembrane region" description="Helical" evidence="1">
    <location>
        <begin position="114"/>
        <end position="135"/>
    </location>
</feature>
<evidence type="ECO:0000256" key="1">
    <source>
        <dbReference type="SAM" id="Phobius"/>
    </source>
</evidence>
<proteinExistence type="predicted"/>
<dbReference type="AlphaFoldDB" id="A0A413Z2I6"/>
<gene>
    <name evidence="2" type="ORF">DW858_01625</name>
</gene>
<feature type="transmembrane region" description="Helical" evidence="1">
    <location>
        <begin position="21"/>
        <end position="45"/>
    </location>
</feature>
<dbReference type="EMBL" id="QSHM01000001">
    <property type="protein sequence ID" value="RHC15561.1"/>
    <property type="molecule type" value="Genomic_DNA"/>
</dbReference>